<dbReference type="EMBL" id="CADEBD010000677">
    <property type="protein sequence ID" value="CAB3259009.1"/>
    <property type="molecule type" value="Genomic_DNA"/>
</dbReference>
<keyword evidence="5" id="KW-1133">Transmembrane helix</keyword>
<dbReference type="GO" id="GO:0008017">
    <property type="term" value="F:microtubule binding"/>
    <property type="evidence" value="ECO:0007669"/>
    <property type="project" value="TreeGrafter"/>
</dbReference>
<feature type="compositionally biased region" description="Basic and acidic residues" evidence="8">
    <location>
        <begin position="135"/>
        <end position="158"/>
    </location>
</feature>
<evidence type="ECO:0000256" key="3">
    <source>
        <dbReference type="ARBA" id="ARBA00022692"/>
    </source>
</evidence>
<dbReference type="GO" id="GO:0031965">
    <property type="term" value="C:nuclear membrane"/>
    <property type="evidence" value="ECO:0007669"/>
    <property type="project" value="UniProtKB-SubCell"/>
</dbReference>
<dbReference type="OrthoDB" id="10023921at2759"/>
<evidence type="ECO:0000256" key="5">
    <source>
        <dbReference type="ARBA" id="ARBA00022989"/>
    </source>
</evidence>
<feature type="compositionally biased region" description="Basic and acidic residues" evidence="8">
    <location>
        <begin position="515"/>
        <end position="526"/>
    </location>
</feature>
<feature type="region of interest" description="Disordered" evidence="8">
    <location>
        <begin position="596"/>
        <end position="621"/>
    </location>
</feature>
<protein>
    <submittedName>
        <fullName evidence="9">Uncharacterized protein</fullName>
    </submittedName>
</protein>
<dbReference type="PANTHER" id="PTHR13289:SF3">
    <property type="entry name" value="BIFOCAL, ISOFORM F"/>
    <property type="match status" value="1"/>
</dbReference>
<sequence length="788" mass="84251">MMVETMLESSQDFGMSNGALPQWKREVLQRRAARSRTGVAPPATSPPPPPPAPADDDEELRYGPGIVNRLKSRYLSLALRDAPRRRPSVLRRAASLEHLLEERPPPVPCARPTTHPRPPRPQSMAAPPVQPAPAQRRDSVKRARSVDALSRLESRQESRATFSSPPPPPPPPIATRPPQPQTRSARTPRRPTPLLRETERPPPDVVRSTLRKFESAPIRRTTPSGRVSAALRDLEGPRTSTPEPRDFAEGPPLSPRTPSPLPPTEVAPVVAPSPMVVSASASASASNGGMTVGLVSAPRSSPTIQDESLQDGTADGARPATGGSRPVSRAALEGIARAGSTVRYVFEAPRAGSHLPPLAATNQVLVGRARRIGVIRPMPARTSDTAEREQSLEDIDEKTPERLVSPAAPSSPPPVENDVPPPSRIERKEPPPAALVEPIPRTPPDVQRAATPPRSPPPPLIIERSPSPKIKSKSNTINGGTLTNGHSGLERTPEAKGAVSRMASAGIERAWSGSGEKKLVDAKEKTVTTVPWARTTTGDNSTARRPRVPPPSSTSVVFNFSNRKEVPDYIENDGIILRGSRRNRIKPGEPGVVVLRPEALVRSDSDSETETDGGPPSPCTVRFINDNVLINGKSSMPGKPNKDRVAKLKLQFDDSLTRTFEYPSEISLCEDSPSTPPPANDAAHSPQLAESAHHAPLAANTHIASAALSSYTPSKTVADSFQLGVTRHDNIDTKKNTTPPEEEECVLEEEGVDGAGAGAGAEGDARPCGADAARSWSEARTLTTDLLF</sequence>
<keyword evidence="7" id="KW-0539">Nucleus</keyword>
<feature type="region of interest" description="Disordered" evidence="8">
    <location>
        <begin position="96"/>
        <end position="267"/>
    </location>
</feature>
<keyword evidence="4" id="KW-0256">Endoplasmic reticulum</keyword>
<feature type="region of interest" description="Disordered" evidence="8">
    <location>
        <begin position="376"/>
        <end position="559"/>
    </location>
</feature>
<dbReference type="PANTHER" id="PTHR13289">
    <property type="entry name" value="PROTEIN PHOSPHATASE 1-BINDING PROTEIN BIFOCAL"/>
    <property type="match status" value="1"/>
</dbReference>
<evidence type="ECO:0000256" key="7">
    <source>
        <dbReference type="ARBA" id="ARBA00023242"/>
    </source>
</evidence>
<feature type="compositionally biased region" description="Pro residues" evidence="8">
    <location>
        <begin position="252"/>
        <end position="265"/>
    </location>
</feature>
<feature type="region of interest" description="Disordered" evidence="8">
    <location>
        <begin position="283"/>
        <end position="326"/>
    </location>
</feature>
<gene>
    <name evidence="9" type="ORF">APLA_LOCUS16437</name>
</gene>
<feature type="compositionally biased region" description="Low complexity" evidence="8">
    <location>
        <begin position="527"/>
        <end position="537"/>
    </location>
</feature>
<comment type="caution">
    <text evidence="9">The sequence shown here is derived from an EMBL/GenBank/DDBJ whole genome shotgun (WGS) entry which is preliminary data.</text>
</comment>
<feature type="region of interest" description="Disordered" evidence="8">
    <location>
        <begin position="1"/>
        <end position="65"/>
    </location>
</feature>
<evidence type="ECO:0000256" key="8">
    <source>
        <dbReference type="SAM" id="MobiDB-lite"/>
    </source>
</evidence>
<dbReference type="InterPro" id="IPR019130">
    <property type="entry name" value="Macoilin"/>
</dbReference>
<evidence type="ECO:0000256" key="6">
    <source>
        <dbReference type="ARBA" id="ARBA00023136"/>
    </source>
</evidence>
<feature type="compositionally biased region" description="Acidic residues" evidence="8">
    <location>
        <begin position="740"/>
        <end position="752"/>
    </location>
</feature>
<feature type="compositionally biased region" description="Polar residues" evidence="8">
    <location>
        <begin position="298"/>
        <end position="311"/>
    </location>
</feature>
<dbReference type="AlphaFoldDB" id="A0A8S1B8Q4"/>
<feature type="compositionally biased region" description="Basic and acidic residues" evidence="8">
    <location>
        <begin position="384"/>
        <end position="401"/>
    </location>
</feature>
<reference evidence="9 10" key="1">
    <citation type="submission" date="2020-04" db="EMBL/GenBank/DDBJ databases">
        <authorList>
            <person name="Wallbank WR R."/>
            <person name="Pardo Diaz C."/>
            <person name="Kozak K."/>
            <person name="Martin S."/>
            <person name="Jiggins C."/>
            <person name="Moest M."/>
            <person name="Warren A I."/>
            <person name="Byers J.R.P. K."/>
            <person name="Montejo-Kovacevich G."/>
            <person name="Yen C E."/>
        </authorList>
    </citation>
    <scope>NUCLEOTIDE SEQUENCE [LARGE SCALE GENOMIC DNA]</scope>
</reference>
<feature type="compositionally biased region" description="Pro residues" evidence="8">
    <location>
        <begin position="164"/>
        <end position="180"/>
    </location>
</feature>
<evidence type="ECO:0000256" key="2">
    <source>
        <dbReference type="ARBA" id="ARBA00004269"/>
    </source>
</evidence>
<feature type="region of interest" description="Disordered" evidence="8">
    <location>
        <begin position="667"/>
        <end position="690"/>
    </location>
</feature>
<feature type="compositionally biased region" description="Pro residues" evidence="8">
    <location>
        <begin position="105"/>
        <end position="121"/>
    </location>
</feature>
<evidence type="ECO:0000256" key="4">
    <source>
        <dbReference type="ARBA" id="ARBA00022824"/>
    </source>
</evidence>
<dbReference type="GO" id="GO:0030867">
    <property type="term" value="C:rough endoplasmic reticulum membrane"/>
    <property type="evidence" value="ECO:0007669"/>
    <property type="project" value="UniProtKB-SubCell"/>
</dbReference>
<comment type="subcellular location">
    <subcellularLocation>
        <location evidence="1">Nucleus membrane</location>
        <topology evidence="1">Multi-pass membrane protein</topology>
    </subcellularLocation>
    <subcellularLocation>
        <location evidence="2">Rough endoplasmic reticulum membrane</location>
        <topology evidence="2">Multi-pass membrane protein</topology>
    </subcellularLocation>
</comment>
<evidence type="ECO:0000256" key="1">
    <source>
        <dbReference type="ARBA" id="ARBA00004232"/>
    </source>
</evidence>
<keyword evidence="3" id="KW-0812">Transmembrane</keyword>
<feature type="compositionally biased region" description="Pro residues" evidence="8">
    <location>
        <begin position="409"/>
        <end position="423"/>
    </location>
</feature>
<keyword evidence="6" id="KW-0472">Membrane</keyword>
<proteinExistence type="predicted"/>
<organism evidence="9 10">
    <name type="scientific">Arctia plantaginis</name>
    <name type="common">Wood tiger moth</name>
    <name type="synonym">Phalaena plantaginis</name>
    <dbReference type="NCBI Taxonomy" id="874455"/>
    <lineage>
        <taxon>Eukaryota</taxon>
        <taxon>Metazoa</taxon>
        <taxon>Ecdysozoa</taxon>
        <taxon>Arthropoda</taxon>
        <taxon>Hexapoda</taxon>
        <taxon>Insecta</taxon>
        <taxon>Pterygota</taxon>
        <taxon>Neoptera</taxon>
        <taxon>Endopterygota</taxon>
        <taxon>Lepidoptera</taxon>
        <taxon>Glossata</taxon>
        <taxon>Ditrysia</taxon>
        <taxon>Noctuoidea</taxon>
        <taxon>Erebidae</taxon>
        <taxon>Arctiinae</taxon>
        <taxon>Arctia</taxon>
    </lineage>
</organism>
<evidence type="ECO:0000313" key="10">
    <source>
        <dbReference type="Proteomes" id="UP000494256"/>
    </source>
</evidence>
<dbReference type="Proteomes" id="UP000494256">
    <property type="component" value="Unassembled WGS sequence"/>
</dbReference>
<feature type="compositionally biased region" description="Pro residues" evidence="8">
    <location>
        <begin position="43"/>
        <end position="53"/>
    </location>
</feature>
<feature type="compositionally biased region" description="Polar residues" evidence="8">
    <location>
        <begin position="473"/>
        <end position="486"/>
    </location>
</feature>
<accession>A0A8S1B8Q4</accession>
<evidence type="ECO:0000313" key="9">
    <source>
        <dbReference type="EMBL" id="CAB3259009.1"/>
    </source>
</evidence>
<dbReference type="GO" id="GO:0023041">
    <property type="term" value="P:neuronal signal transduction"/>
    <property type="evidence" value="ECO:0007669"/>
    <property type="project" value="InterPro"/>
</dbReference>
<feature type="region of interest" description="Disordered" evidence="8">
    <location>
        <begin position="730"/>
        <end position="776"/>
    </location>
</feature>
<name>A0A8S1B8Q4_ARCPL</name>
<dbReference type="GO" id="GO:0006935">
    <property type="term" value="P:chemotaxis"/>
    <property type="evidence" value="ECO:0007669"/>
    <property type="project" value="TreeGrafter"/>
</dbReference>